<feature type="compositionally biased region" description="Low complexity" evidence="2">
    <location>
        <begin position="128"/>
        <end position="139"/>
    </location>
</feature>
<gene>
    <name evidence="3" type="ORF">INT47_001785</name>
</gene>
<dbReference type="PANTHER" id="PTHR11960">
    <property type="entry name" value="EUKARYOTIC TRANSLATION INITIATION FACTOR 4E RELATED"/>
    <property type="match status" value="1"/>
</dbReference>
<dbReference type="Pfam" id="PF01652">
    <property type="entry name" value="IF4E"/>
    <property type="match status" value="1"/>
</dbReference>
<name>A0A8H7QW33_9FUNG</name>
<dbReference type="Gene3D" id="3.30.760.10">
    <property type="entry name" value="RNA Cap, Translation Initiation Factor Eif4e"/>
    <property type="match status" value="1"/>
</dbReference>
<dbReference type="InterPro" id="IPR001040">
    <property type="entry name" value="TIF_eIF_4E"/>
</dbReference>
<evidence type="ECO:0000256" key="1">
    <source>
        <dbReference type="RuleBase" id="RU004374"/>
    </source>
</evidence>
<keyword evidence="1" id="KW-0694">RNA-binding</keyword>
<keyword evidence="1" id="KW-0396">Initiation factor</keyword>
<dbReference type="GO" id="GO:0003743">
    <property type="term" value="F:translation initiation factor activity"/>
    <property type="evidence" value="ECO:0007669"/>
    <property type="project" value="UniProtKB-KW"/>
</dbReference>
<evidence type="ECO:0000313" key="3">
    <source>
        <dbReference type="EMBL" id="KAG2198646.1"/>
    </source>
</evidence>
<dbReference type="AlphaFoldDB" id="A0A8H7QW33"/>
<comment type="similarity">
    <text evidence="1">Belongs to the eukaryotic initiation factor 4E family.</text>
</comment>
<reference evidence="3" key="1">
    <citation type="submission" date="2020-12" db="EMBL/GenBank/DDBJ databases">
        <title>Metabolic potential, ecology and presence of endohyphal bacteria is reflected in genomic diversity of Mucoromycotina.</title>
        <authorList>
            <person name="Muszewska A."/>
            <person name="Okrasinska A."/>
            <person name="Steczkiewicz K."/>
            <person name="Drgas O."/>
            <person name="Orlowska M."/>
            <person name="Perlinska-Lenart U."/>
            <person name="Aleksandrzak-Piekarczyk T."/>
            <person name="Szatraj K."/>
            <person name="Zielenkiewicz U."/>
            <person name="Pilsyk S."/>
            <person name="Malc E."/>
            <person name="Mieczkowski P."/>
            <person name="Kruszewska J.S."/>
            <person name="Biernat P."/>
            <person name="Pawlowska J."/>
        </authorList>
    </citation>
    <scope>NUCLEOTIDE SEQUENCE</scope>
    <source>
        <strain evidence="3">WA0000017839</strain>
    </source>
</reference>
<organism evidence="3 4">
    <name type="scientific">Mucor saturninus</name>
    <dbReference type="NCBI Taxonomy" id="64648"/>
    <lineage>
        <taxon>Eukaryota</taxon>
        <taxon>Fungi</taxon>
        <taxon>Fungi incertae sedis</taxon>
        <taxon>Mucoromycota</taxon>
        <taxon>Mucoromycotina</taxon>
        <taxon>Mucoromycetes</taxon>
        <taxon>Mucorales</taxon>
        <taxon>Mucorineae</taxon>
        <taxon>Mucoraceae</taxon>
        <taxon>Mucor</taxon>
    </lineage>
</organism>
<evidence type="ECO:0008006" key="5">
    <source>
        <dbReference type="Google" id="ProtNLM"/>
    </source>
</evidence>
<dbReference type="OrthoDB" id="17977at2759"/>
<keyword evidence="4" id="KW-1185">Reference proteome</keyword>
<protein>
    <recommendedName>
        <fullName evidence="5">Eukaryotic translation initiation factor 4E</fullName>
    </recommendedName>
</protein>
<sequence>MPLASYKTFDQGSTLQFESEQHMFDNHLSVHLPLVSAHHHVSLKSSLQQDNPKELDSISKIPLNIGGLDNILFVSTLTRVQSSTKKPMTSSSEMKRQSSQQHMSSGPIYYSNRRLSQPETHHQHDYYNSSSSCSSSSSNSERKMSIQSDVAVSAELIRRFSSGSTTSTVVTSISSTASLPPLVDAQTTCEKMKLTNQLAIPLDEQEPISSNIPNQQQQQLGHDPGHACDTMHSPYTLQHNNKAKGETVEAHYNPTAAPVWADPIKVQENPTRFEEATSYLRENQISFSSSLPLLKPCTFYFSDTNIKQHCYISAVNAVFQCDTVWQFSSRWRLYKQTYSKKPSQLLPNQNLFCFINGVEPMWEDKVNEKGGRLTITIQNNGKHLDDVSEWIICAFIGGGIYDYGVVGIVVSKRNRGDRIELWLDESNTTNQSISQFKEYLCTILPITCHNEINASRYKKHF</sequence>
<dbReference type="SUPFAM" id="SSF55418">
    <property type="entry name" value="eIF4e-like"/>
    <property type="match status" value="1"/>
</dbReference>
<evidence type="ECO:0000256" key="2">
    <source>
        <dbReference type="SAM" id="MobiDB-lite"/>
    </source>
</evidence>
<dbReference type="EMBL" id="JAEPRD010000107">
    <property type="protein sequence ID" value="KAG2198646.1"/>
    <property type="molecule type" value="Genomic_DNA"/>
</dbReference>
<proteinExistence type="inferred from homology"/>
<comment type="caution">
    <text evidence="3">The sequence shown here is derived from an EMBL/GenBank/DDBJ whole genome shotgun (WGS) entry which is preliminary data.</text>
</comment>
<dbReference type="Proteomes" id="UP000603453">
    <property type="component" value="Unassembled WGS sequence"/>
</dbReference>
<dbReference type="GO" id="GO:0016281">
    <property type="term" value="C:eukaryotic translation initiation factor 4F complex"/>
    <property type="evidence" value="ECO:0007669"/>
    <property type="project" value="TreeGrafter"/>
</dbReference>
<feature type="compositionally biased region" description="Polar residues" evidence="2">
    <location>
        <begin position="82"/>
        <end position="104"/>
    </location>
</feature>
<dbReference type="GO" id="GO:0000340">
    <property type="term" value="F:RNA 7-methylguanosine cap binding"/>
    <property type="evidence" value="ECO:0007669"/>
    <property type="project" value="TreeGrafter"/>
</dbReference>
<accession>A0A8H7QW33</accession>
<evidence type="ECO:0000313" key="4">
    <source>
        <dbReference type="Proteomes" id="UP000603453"/>
    </source>
</evidence>
<feature type="region of interest" description="Disordered" evidence="2">
    <location>
        <begin position="82"/>
        <end position="144"/>
    </location>
</feature>
<dbReference type="InterPro" id="IPR023398">
    <property type="entry name" value="TIF_eIF4e-like"/>
</dbReference>
<dbReference type="PANTHER" id="PTHR11960:SF71">
    <property type="entry name" value="TRANSLATION INITIATION FACTOR 4E"/>
    <property type="match status" value="1"/>
</dbReference>
<keyword evidence="1" id="KW-0648">Protein biosynthesis</keyword>